<accession>A0A0F9T154</accession>
<name>A0A0F9T154_9ZZZZ</name>
<protein>
    <submittedName>
        <fullName evidence="1">Uncharacterized protein</fullName>
    </submittedName>
</protein>
<reference evidence="1" key="1">
    <citation type="journal article" date="2015" name="Nature">
        <title>Complex archaea that bridge the gap between prokaryotes and eukaryotes.</title>
        <authorList>
            <person name="Spang A."/>
            <person name="Saw J.H."/>
            <person name="Jorgensen S.L."/>
            <person name="Zaremba-Niedzwiedzka K."/>
            <person name="Martijn J."/>
            <person name="Lind A.E."/>
            <person name="van Eijk R."/>
            <person name="Schleper C."/>
            <person name="Guy L."/>
            <person name="Ettema T.J."/>
        </authorList>
    </citation>
    <scope>NUCLEOTIDE SEQUENCE</scope>
</reference>
<proteinExistence type="predicted"/>
<dbReference type="AlphaFoldDB" id="A0A0F9T154"/>
<organism evidence="1">
    <name type="scientific">marine sediment metagenome</name>
    <dbReference type="NCBI Taxonomy" id="412755"/>
    <lineage>
        <taxon>unclassified sequences</taxon>
        <taxon>metagenomes</taxon>
        <taxon>ecological metagenomes</taxon>
    </lineage>
</organism>
<evidence type="ECO:0000313" key="1">
    <source>
        <dbReference type="EMBL" id="KKN35233.1"/>
    </source>
</evidence>
<gene>
    <name evidence="1" type="ORF">LCGC14_0785700</name>
</gene>
<dbReference type="EMBL" id="LAZR01002053">
    <property type="protein sequence ID" value="KKN35233.1"/>
    <property type="molecule type" value="Genomic_DNA"/>
</dbReference>
<sequence>MRCKKVYDVVGDFVVYPQGYAIVKAAILLPYITENGKQKSLSPEICNQIVMSSGGFNAILLVMKCGRNNSSLRNEEVKHYFPFELTIKKEALDFTNGKKLRVMVVHDNKWCEDPDPDIIECTKNFVKQAMYLEGWNFDSRKCGDWIIFHGPKRSGGSVLVGE</sequence>
<comment type="caution">
    <text evidence="1">The sequence shown here is derived from an EMBL/GenBank/DDBJ whole genome shotgun (WGS) entry which is preliminary data.</text>
</comment>